<evidence type="ECO:0000256" key="7">
    <source>
        <dbReference type="SAM" id="Phobius"/>
    </source>
</evidence>
<dbReference type="RefSeq" id="WP_282587888.1">
    <property type="nucleotide sequence ID" value="NZ_JAMOIM010000027.1"/>
</dbReference>
<evidence type="ECO:0000313" key="11">
    <source>
        <dbReference type="Proteomes" id="UP001165667"/>
    </source>
</evidence>
<name>A0AA42CQJ7_9HYPH</name>
<evidence type="ECO:0000256" key="5">
    <source>
        <dbReference type="ARBA" id="ARBA00023136"/>
    </source>
</evidence>
<dbReference type="GO" id="GO:0005886">
    <property type="term" value="C:plasma membrane"/>
    <property type="evidence" value="ECO:0007669"/>
    <property type="project" value="UniProtKB-SubCell"/>
</dbReference>
<feature type="transmembrane region" description="Helical" evidence="7">
    <location>
        <begin position="378"/>
        <end position="399"/>
    </location>
</feature>
<dbReference type="AlphaFoldDB" id="A0AA42CQJ7"/>
<comment type="similarity">
    <text evidence="6">Belongs to the ThrE exporter (TC 2.A.79) family.</text>
</comment>
<keyword evidence="11" id="KW-1185">Reference proteome</keyword>
<protein>
    <submittedName>
        <fullName evidence="10">Threonine/serine exporter family protein</fullName>
    </submittedName>
</protein>
<dbReference type="InterPro" id="IPR050539">
    <property type="entry name" value="ThrE_Dicarb/AminoAcid_Exp"/>
</dbReference>
<evidence type="ECO:0000256" key="1">
    <source>
        <dbReference type="ARBA" id="ARBA00004651"/>
    </source>
</evidence>
<feature type="transmembrane region" description="Helical" evidence="7">
    <location>
        <begin position="257"/>
        <end position="274"/>
    </location>
</feature>
<reference evidence="10" key="1">
    <citation type="submission" date="2022-05" db="EMBL/GenBank/DDBJ databases">
        <authorList>
            <person name="Pankratov T."/>
        </authorList>
    </citation>
    <scope>NUCLEOTIDE SEQUENCE</scope>
    <source>
        <strain evidence="10">BP6-180914</strain>
    </source>
</reference>
<evidence type="ECO:0000256" key="4">
    <source>
        <dbReference type="ARBA" id="ARBA00022989"/>
    </source>
</evidence>
<dbReference type="Proteomes" id="UP001165667">
    <property type="component" value="Unassembled WGS sequence"/>
</dbReference>
<dbReference type="Pfam" id="PF12821">
    <property type="entry name" value="ThrE_2"/>
    <property type="match status" value="1"/>
</dbReference>
<keyword evidence="4 7" id="KW-1133">Transmembrane helix</keyword>
<sequence length="409" mass="41697">MSGETTALLTRTADLLLANGQTTEGTRLAVERLGRAQGRPVRFTARWGEYVLQSPDETTFGEVAPTGVDIARVEATEAVVDGICAGRLDAGEGLARLEEVGRSDPVAIGRFAPMAAVGAAALSIVFGAADWPTVGLIAASAACGALLRRAASHASDNPFLQPFVASLLAGSLGGLVMRFHLPVADRLVVVCPCMVLVPGPHLLNGGIDLMRARIPIGAGRVGLALLIVLAICGGLLSGLALTGTAFPQAGPPGEVPLGRDILAAGFAVAAYGSFFNMPWRLMAVPILVGMAAHAVHWQLLEHGTSLQAGAFGATLLVGSVIAPLADRFRLPFGASAFAAVVSLIPGVLMFEAASAALAAVDLGAKADPASLLPIVGNAAAAILVVLAMTAGLILPKMAFDALKAGRHRR</sequence>
<dbReference type="PANTHER" id="PTHR34390:SF2">
    <property type="entry name" value="SUCCINATE TRANSPORTER SUBUNIT YJJP-RELATED"/>
    <property type="match status" value="1"/>
</dbReference>
<evidence type="ECO:0000256" key="6">
    <source>
        <dbReference type="ARBA" id="ARBA00034125"/>
    </source>
</evidence>
<feature type="domain" description="Threonine/Serine exporter ThrE" evidence="9">
    <location>
        <begin position="261"/>
        <end position="397"/>
    </location>
</feature>
<keyword evidence="2" id="KW-1003">Cell membrane</keyword>
<evidence type="ECO:0000256" key="3">
    <source>
        <dbReference type="ARBA" id="ARBA00022692"/>
    </source>
</evidence>
<evidence type="ECO:0000256" key="2">
    <source>
        <dbReference type="ARBA" id="ARBA00022475"/>
    </source>
</evidence>
<dbReference type="InterPro" id="IPR010619">
    <property type="entry name" value="ThrE-like_N"/>
</dbReference>
<dbReference type="EMBL" id="JAMOIM010000027">
    <property type="protein sequence ID" value="MCW6511510.1"/>
    <property type="molecule type" value="Genomic_DNA"/>
</dbReference>
<gene>
    <name evidence="10" type="ORF">M8523_26390</name>
</gene>
<dbReference type="GO" id="GO:0022857">
    <property type="term" value="F:transmembrane transporter activity"/>
    <property type="evidence" value="ECO:0007669"/>
    <property type="project" value="InterPro"/>
</dbReference>
<feature type="transmembrane region" description="Helical" evidence="7">
    <location>
        <begin position="337"/>
        <end position="358"/>
    </location>
</feature>
<comment type="subcellular location">
    <subcellularLocation>
        <location evidence="1">Cell membrane</location>
        <topology evidence="1">Multi-pass membrane protein</topology>
    </subcellularLocation>
</comment>
<accession>A0AA42CQJ7</accession>
<evidence type="ECO:0000313" key="10">
    <source>
        <dbReference type="EMBL" id="MCW6511510.1"/>
    </source>
</evidence>
<proteinExistence type="inferred from homology"/>
<feature type="transmembrane region" description="Helical" evidence="7">
    <location>
        <begin position="306"/>
        <end position="325"/>
    </location>
</feature>
<keyword evidence="3 7" id="KW-0812">Transmembrane</keyword>
<feature type="transmembrane region" description="Helical" evidence="7">
    <location>
        <begin position="221"/>
        <end position="245"/>
    </location>
</feature>
<feature type="domain" description="Threonine/serine exporter-like N-terminal" evidence="8">
    <location>
        <begin position="9"/>
        <end position="241"/>
    </location>
</feature>
<comment type="caution">
    <text evidence="10">The sequence shown here is derived from an EMBL/GenBank/DDBJ whole genome shotgun (WGS) entry which is preliminary data.</text>
</comment>
<dbReference type="GO" id="GO:0015744">
    <property type="term" value="P:succinate transport"/>
    <property type="evidence" value="ECO:0007669"/>
    <property type="project" value="TreeGrafter"/>
</dbReference>
<evidence type="ECO:0000259" key="8">
    <source>
        <dbReference type="Pfam" id="PF06738"/>
    </source>
</evidence>
<keyword evidence="5 7" id="KW-0472">Membrane</keyword>
<evidence type="ECO:0000259" key="9">
    <source>
        <dbReference type="Pfam" id="PF12821"/>
    </source>
</evidence>
<dbReference type="PANTHER" id="PTHR34390">
    <property type="entry name" value="UPF0442 PROTEIN YJJB-RELATED"/>
    <property type="match status" value="1"/>
</dbReference>
<organism evidence="10 11">
    <name type="scientific">Lichenifustis flavocetrariae</name>
    <dbReference type="NCBI Taxonomy" id="2949735"/>
    <lineage>
        <taxon>Bacteria</taxon>
        <taxon>Pseudomonadati</taxon>
        <taxon>Pseudomonadota</taxon>
        <taxon>Alphaproteobacteria</taxon>
        <taxon>Hyphomicrobiales</taxon>
        <taxon>Lichenihabitantaceae</taxon>
        <taxon>Lichenifustis</taxon>
    </lineage>
</organism>
<dbReference type="InterPro" id="IPR024528">
    <property type="entry name" value="ThrE_2"/>
</dbReference>
<dbReference type="Pfam" id="PF06738">
    <property type="entry name" value="ThrE"/>
    <property type="match status" value="1"/>
</dbReference>